<accession>A0A381VWE6</accession>
<organism evidence="1">
    <name type="scientific">marine metagenome</name>
    <dbReference type="NCBI Taxonomy" id="408172"/>
    <lineage>
        <taxon>unclassified sequences</taxon>
        <taxon>metagenomes</taxon>
        <taxon>ecological metagenomes</taxon>
    </lineage>
</organism>
<name>A0A381VWE6_9ZZZZ</name>
<dbReference type="EMBL" id="UINC01009819">
    <property type="protein sequence ID" value="SVA43933.1"/>
    <property type="molecule type" value="Genomic_DNA"/>
</dbReference>
<proteinExistence type="predicted"/>
<protein>
    <submittedName>
        <fullName evidence="1">Uncharacterized protein</fullName>
    </submittedName>
</protein>
<dbReference type="AlphaFoldDB" id="A0A381VWE6"/>
<evidence type="ECO:0000313" key="1">
    <source>
        <dbReference type="EMBL" id="SVA43933.1"/>
    </source>
</evidence>
<gene>
    <name evidence="1" type="ORF">METZ01_LOCUS96787</name>
</gene>
<reference evidence="1" key="1">
    <citation type="submission" date="2018-05" db="EMBL/GenBank/DDBJ databases">
        <authorList>
            <person name="Lanie J.A."/>
            <person name="Ng W.-L."/>
            <person name="Kazmierczak K.M."/>
            <person name="Andrzejewski T.M."/>
            <person name="Davidsen T.M."/>
            <person name="Wayne K.J."/>
            <person name="Tettelin H."/>
            <person name="Glass J.I."/>
            <person name="Rusch D."/>
            <person name="Podicherti R."/>
            <person name="Tsui H.-C.T."/>
            <person name="Winkler M.E."/>
        </authorList>
    </citation>
    <scope>NUCLEOTIDE SEQUENCE</scope>
</reference>
<sequence length="115" mass="13065">MKNNDLFLDNYLGKITEDFKGFAERSSKAVSKDWYTDPAPRIKEFADKLETKFGNKYIKILSGGSAHSFIVNTDKDSKFKKGDILMAASWSAPARNFPRGNIFDDNYNVRWTGAI</sequence>